<sequence>MSVRLPEDLFIKFMEQGIKKGLLPDCIPTIQHDAYLSRSYILQTCSDTLSQQGRATIADLANQLHVHTHLLSPFLPSICTERDWTKIDDILMTRSYIDQLKTKHTNQLEHQGSLALLSVTNQTSLPHRFILDMFQDLQNTHTKFDALPDQYFTKDFIQRQEHAIFDALTAASMPVYMPTLAKDVDTLESLFYVLLDRISKRQDLPGSFLGRRDRSTFIPNVYRGQQEAMVQSLLLASGYIEYTTVEQNILWAPAREWLQKRNPDLVLLEACAVIPSLTQTLEASLDHLDTWLSIPTLFPSAITIQDALTLTESVVTRANKATKSTSRHDSLIIVGHHITSPKYLQSLVDMAQPYITQRAQAEQTNTKHLHSAKPRKNQPSEVKFTAEEVQRYLVGQQLPRDFAELVAVKIKRSMNDKLILAMKSIYLTHPSTASTTCSLDQTNRAWTDNQGRHLLSLLNRQRHLLFFSQQALGLFDDASTKKSMEKYIVRQRCLDFLFFLVLLTTLWHAKDQADMVSLTGLRGSDIQHPDQVKDDHKKEVIAALVCSEPTYREVLVPLHEAVQSGKKLDAFMPFLIRNQSHSNPLLEKLDWTTEMDQEQTQTQTNQEFKQSLLQQLKSTPLTTNAAPLILHLVVLLLFQDVHQLPLNVSGKFVPALLRQLSPHLDDSVLDVLERTQSSILFHFKQPDQPPIDMALVQQTQKIALDL</sequence>
<dbReference type="InterPro" id="IPR056761">
    <property type="entry name" value="Ufl1-like_C"/>
</dbReference>
<dbReference type="Proteomes" id="UP000242146">
    <property type="component" value="Unassembled WGS sequence"/>
</dbReference>
<comment type="caution">
    <text evidence="3">The sequence shown here is derived from an EMBL/GenBank/DDBJ whole genome shotgun (WGS) entry which is preliminary data.</text>
</comment>
<evidence type="ECO:0000259" key="2">
    <source>
        <dbReference type="Pfam" id="PF25041"/>
    </source>
</evidence>
<dbReference type="GO" id="GO:0034976">
    <property type="term" value="P:response to endoplasmic reticulum stress"/>
    <property type="evidence" value="ECO:0007669"/>
    <property type="project" value="TreeGrafter"/>
</dbReference>
<protein>
    <submittedName>
        <fullName evidence="3">Uncharacterized protein</fullName>
    </submittedName>
</protein>
<dbReference type="InterPro" id="IPR056579">
    <property type="entry name" value="Ufl1_N"/>
</dbReference>
<dbReference type="AlphaFoldDB" id="A0A1X2GQ17"/>
<evidence type="ECO:0000313" key="4">
    <source>
        <dbReference type="Proteomes" id="UP000242146"/>
    </source>
</evidence>
<dbReference type="GO" id="GO:1990592">
    <property type="term" value="P:protein K69-linked ufmylation"/>
    <property type="evidence" value="ECO:0007669"/>
    <property type="project" value="TreeGrafter"/>
</dbReference>
<evidence type="ECO:0000313" key="3">
    <source>
        <dbReference type="EMBL" id="ORX58844.1"/>
    </source>
</evidence>
<feature type="domain" description="E3 UFM1-protein ligase 1-like N-terminal" evidence="1">
    <location>
        <begin position="2"/>
        <end position="247"/>
    </location>
</feature>
<dbReference type="GO" id="GO:0032434">
    <property type="term" value="P:regulation of proteasomal ubiquitin-dependent protein catabolic process"/>
    <property type="evidence" value="ECO:0007669"/>
    <property type="project" value="TreeGrafter"/>
</dbReference>
<name>A0A1X2GQ17_9FUNG</name>
<dbReference type="Pfam" id="PF25041">
    <property type="entry name" value="UFL1_C"/>
    <property type="match status" value="1"/>
</dbReference>
<feature type="domain" description="E3 UFM1-protein ligase-like C-terminal" evidence="2">
    <location>
        <begin position="606"/>
        <end position="684"/>
    </location>
</feature>
<keyword evidence="4" id="KW-1185">Reference proteome</keyword>
<dbReference type="PANTHER" id="PTHR31057">
    <property type="entry name" value="E3 UFM1-PROTEIN LIGASE 1"/>
    <property type="match status" value="1"/>
</dbReference>
<accession>A0A1X2GQ17</accession>
<dbReference type="GO" id="GO:0005789">
    <property type="term" value="C:endoplasmic reticulum membrane"/>
    <property type="evidence" value="ECO:0007669"/>
    <property type="project" value="TreeGrafter"/>
</dbReference>
<dbReference type="STRING" id="101127.A0A1X2GQ17"/>
<organism evidence="3 4">
    <name type="scientific">Hesseltinella vesiculosa</name>
    <dbReference type="NCBI Taxonomy" id="101127"/>
    <lineage>
        <taxon>Eukaryota</taxon>
        <taxon>Fungi</taxon>
        <taxon>Fungi incertae sedis</taxon>
        <taxon>Mucoromycota</taxon>
        <taxon>Mucoromycotina</taxon>
        <taxon>Mucoromycetes</taxon>
        <taxon>Mucorales</taxon>
        <taxon>Cunninghamellaceae</taxon>
        <taxon>Hesseltinella</taxon>
    </lineage>
</organism>
<dbReference type="EMBL" id="MCGT01000006">
    <property type="protein sequence ID" value="ORX58844.1"/>
    <property type="molecule type" value="Genomic_DNA"/>
</dbReference>
<dbReference type="InterPro" id="IPR018611">
    <property type="entry name" value="Ufl1"/>
</dbReference>
<dbReference type="PANTHER" id="PTHR31057:SF0">
    <property type="entry name" value="E3 UFM1-PROTEIN LIGASE 1"/>
    <property type="match status" value="1"/>
</dbReference>
<proteinExistence type="predicted"/>
<dbReference type="GO" id="GO:0061666">
    <property type="term" value="F:UFM1 ligase activity"/>
    <property type="evidence" value="ECO:0007669"/>
    <property type="project" value="InterPro"/>
</dbReference>
<evidence type="ECO:0000259" key="1">
    <source>
        <dbReference type="Pfam" id="PF09743"/>
    </source>
</evidence>
<reference evidence="3 4" key="1">
    <citation type="submission" date="2016-07" db="EMBL/GenBank/DDBJ databases">
        <title>Pervasive Adenine N6-methylation of Active Genes in Fungi.</title>
        <authorList>
            <consortium name="DOE Joint Genome Institute"/>
            <person name="Mondo S.J."/>
            <person name="Dannebaum R.O."/>
            <person name="Kuo R.C."/>
            <person name="Labutti K."/>
            <person name="Haridas S."/>
            <person name="Kuo A."/>
            <person name="Salamov A."/>
            <person name="Ahrendt S.R."/>
            <person name="Lipzen A."/>
            <person name="Sullivan W."/>
            <person name="Andreopoulos W.B."/>
            <person name="Clum A."/>
            <person name="Lindquist E."/>
            <person name="Daum C."/>
            <person name="Ramamoorthy G.K."/>
            <person name="Gryganskyi A."/>
            <person name="Culley D."/>
            <person name="Magnuson J.K."/>
            <person name="James T.Y."/>
            <person name="O'Malley M.A."/>
            <person name="Stajich J.E."/>
            <person name="Spatafora J.W."/>
            <person name="Visel A."/>
            <person name="Grigoriev I.V."/>
        </authorList>
    </citation>
    <scope>NUCLEOTIDE SEQUENCE [LARGE SCALE GENOMIC DNA]</scope>
    <source>
        <strain evidence="3 4">NRRL 3301</strain>
    </source>
</reference>
<dbReference type="OrthoDB" id="10258297at2759"/>
<gene>
    <name evidence="3" type="ORF">DM01DRAFT_1208000</name>
</gene>
<dbReference type="Pfam" id="PF09743">
    <property type="entry name" value="E3_UFM1_ligase"/>
    <property type="match status" value="1"/>
</dbReference>